<reference evidence="1 2" key="1">
    <citation type="journal article" date="2020" name="G3 (Bethesda)">
        <title>Improved Reference Genome for Cyclotella cryptica CCMP332, a Model for Cell Wall Morphogenesis, Salinity Adaptation, and Lipid Production in Diatoms (Bacillariophyta).</title>
        <authorList>
            <person name="Roberts W.R."/>
            <person name="Downey K.M."/>
            <person name="Ruck E.C."/>
            <person name="Traller J.C."/>
            <person name="Alverson A.J."/>
        </authorList>
    </citation>
    <scope>NUCLEOTIDE SEQUENCE [LARGE SCALE GENOMIC DNA]</scope>
    <source>
        <strain evidence="1 2">CCMP332</strain>
    </source>
</reference>
<dbReference type="EMBL" id="JABMIG020000069">
    <property type="protein sequence ID" value="KAL3795664.1"/>
    <property type="molecule type" value="Genomic_DNA"/>
</dbReference>
<sequence length="173" mass="19521">MTKMISPVTSCQTTCSTSISKDSRRRDASGSTKQVSFSEYSRLHVYGEDPLYRRCKFYSSSEYEAFRTRAASDAYKLRQLLAACPLQNAETIRLLIAHGAVKREDFLGIEHLISRSVFERVTKERRSHSALLLKRQEELQEKNELDACSLAEVLVPRSAKSAARARVRAAMAA</sequence>
<accession>A0ABD3Q6R2</accession>
<comment type="caution">
    <text evidence="1">The sequence shown here is derived from an EMBL/GenBank/DDBJ whole genome shotgun (WGS) entry which is preliminary data.</text>
</comment>
<evidence type="ECO:0000313" key="1">
    <source>
        <dbReference type="EMBL" id="KAL3795664.1"/>
    </source>
</evidence>
<organism evidence="1 2">
    <name type="scientific">Cyclotella cryptica</name>
    <dbReference type="NCBI Taxonomy" id="29204"/>
    <lineage>
        <taxon>Eukaryota</taxon>
        <taxon>Sar</taxon>
        <taxon>Stramenopiles</taxon>
        <taxon>Ochrophyta</taxon>
        <taxon>Bacillariophyta</taxon>
        <taxon>Coscinodiscophyceae</taxon>
        <taxon>Thalassiosirophycidae</taxon>
        <taxon>Stephanodiscales</taxon>
        <taxon>Stephanodiscaceae</taxon>
        <taxon>Cyclotella</taxon>
    </lineage>
</organism>
<proteinExistence type="predicted"/>
<protein>
    <submittedName>
        <fullName evidence="1">Uncharacterized protein</fullName>
    </submittedName>
</protein>
<keyword evidence="2" id="KW-1185">Reference proteome</keyword>
<evidence type="ECO:0000313" key="2">
    <source>
        <dbReference type="Proteomes" id="UP001516023"/>
    </source>
</evidence>
<gene>
    <name evidence="1" type="ORF">HJC23_002071</name>
</gene>
<dbReference type="Proteomes" id="UP001516023">
    <property type="component" value="Unassembled WGS sequence"/>
</dbReference>
<name>A0ABD3Q6R2_9STRA</name>
<dbReference type="AlphaFoldDB" id="A0ABD3Q6R2"/>